<evidence type="ECO:0000313" key="2">
    <source>
        <dbReference type="EMBL" id="KAF2157258.1"/>
    </source>
</evidence>
<accession>A0A9P4MLF3</accession>
<keyword evidence="1" id="KW-0472">Membrane</keyword>
<evidence type="ECO:0008006" key="4">
    <source>
        <dbReference type="Google" id="ProtNLM"/>
    </source>
</evidence>
<dbReference type="GO" id="GO:0005778">
    <property type="term" value="C:peroxisomal membrane"/>
    <property type="evidence" value="ECO:0007669"/>
    <property type="project" value="TreeGrafter"/>
</dbReference>
<dbReference type="Proteomes" id="UP000799439">
    <property type="component" value="Unassembled WGS sequence"/>
</dbReference>
<feature type="transmembrane region" description="Helical" evidence="1">
    <location>
        <begin position="179"/>
        <end position="198"/>
    </location>
</feature>
<keyword evidence="1" id="KW-1133">Transmembrane helix</keyword>
<comment type="caution">
    <text evidence="2">The sequence shown here is derived from an EMBL/GenBank/DDBJ whole genome shotgun (WGS) entry which is preliminary data.</text>
</comment>
<dbReference type="PANTHER" id="PTHR15460">
    <property type="entry name" value="PEROXISOMAL MEMBRANE PROTEIN 4"/>
    <property type="match status" value="1"/>
</dbReference>
<organism evidence="2 3">
    <name type="scientific">Myriangium duriaei CBS 260.36</name>
    <dbReference type="NCBI Taxonomy" id="1168546"/>
    <lineage>
        <taxon>Eukaryota</taxon>
        <taxon>Fungi</taxon>
        <taxon>Dikarya</taxon>
        <taxon>Ascomycota</taxon>
        <taxon>Pezizomycotina</taxon>
        <taxon>Dothideomycetes</taxon>
        <taxon>Dothideomycetidae</taxon>
        <taxon>Myriangiales</taxon>
        <taxon>Myriangiaceae</taxon>
        <taxon>Myriangium</taxon>
    </lineage>
</organism>
<protein>
    <recommendedName>
        <fullName evidence="4">Peroxisomal membrane protein 4</fullName>
    </recommendedName>
</protein>
<gene>
    <name evidence="2" type="ORF">K461DRAFT_273408</name>
</gene>
<name>A0A9P4MLF3_9PEZI</name>
<reference evidence="2" key="1">
    <citation type="journal article" date="2020" name="Stud. Mycol.">
        <title>101 Dothideomycetes genomes: a test case for predicting lifestyles and emergence of pathogens.</title>
        <authorList>
            <person name="Haridas S."/>
            <person name="Albert R."/>
            <person name="Binder M."/>
            <person name="Bloem J."/>
            <person name="Labutti K."/>
            <person name="Salamov A."/>
            <person name="Andreopoulos B."/>
            <person name="Baker S."/>
            <person name="Barry K."/>
            <person name="Bills G."/>
            <person name="Bluhm B."/>
            <person name="Cannon C."/>
            <person name="Castanera R."/>
            <person name="Culley D."/>
            <person name="Daum C."/>
            <person name="Ezra D."/>
            <person name="Gonzalez J."/>
            <person name="Henrissat B."/>
            <person name="Kuo A."/>
            <person name="Liang C."/>
            <person name="Lipzen A."/>
            <person name="Lutzoni F."/>
            <person name="Magnuson J."/>
            <person name="Mondo S."/>
            <person name="Nolan M."/>
            <person name="Ohm R."/>
            <person name="Pangilinan J."/>
            <person name="Park H.-J."/>
            <person name="Ramirez L."/>
            <person name="Alfaro M."/>
            <person name="Sun H."/>
            <person name="Tritt A."/>
            <person name="Yoshinaga Y."/>
            <person name="Zwiers L.-H."/>
            <person name="Turgeon B."/>
            <person name="Goodwin S."/>
            <person name="Spatafora J."/>
            <person name="Crous P."/>
            <person name="Grigoriev I."/>
        </authorList>
    </citation>
    <scope>NUCLEOTIDE SEQUENCE</scope>
    <source>
        <strain evidence="2">CBS 260.36</strain>
    </source>
</reference>
<proteinExistence type="predicted"/>
<dbReference type="Pfam" id="PF02466">
    <property type="entry name" value="Tim17"/>
    <property type="match status" value="1"/>
</dbReference>
<sequence length="294" mass="33467">MADLQALQAALERIVLDPKYHAPLTLVKAIRNGFVYGTKIRFPHALVMVFLFRSGTFREKCMQVFKATRQHARNLATFALIYKTTCLVLRQAHPRQKERSADTFIAGLLGGYYVFGTSQSSVNQQIVIYVFARVVLAIAKLSVQPPGDNALVGSRYGGRGGMGVVKFSDETREMIRQNAWPVFASLSWAGVMWLFRWYPDMLQPSLKSSMTYMYVHSFFTHDFLPMLFCFLSFLCYLLACMGGAITCRARPPRFGFLASTAAQVFTGLMPTLPLYRYDNADQWDSLRNFIWHNK</sequence>
<dbReference type="OrthoDB" id="39659at2759"/>
<dbReference type="AlphaFoldDB" id="A0A9P4MLF3"/>
<dbReference type="PANTHER" id="PTHR15460:SF3">
    <property type="entry name" value="PEROXISOMAL MEMBRANE PROTEIN 4"/>
    <property type="match status" value="1"/>
</dbReference>
<dbReference type="EMBL" id="ML996081">
    <property type="protein sequence ID" value="KAF2157258.1"/>
    <property type="molecule type" value="Genomic_DNA"/>
</dbReference>
<dbReference type="InterPro" id="IPR019531">
    <property type="entry name" value="Pmp4"/>
</dbReference>
<evidence type="ECO:0000256" key="1">
    <source>
        <dbReference type="SAM" id="Phobius"/>
    </source>
</evidence>
<keyword evidence="1" id="KW-0812">Transmembrane</keyword>
<evidence type="ECO:0000313" key="3">
    <source>
        <dbReference type="Proteomes" id="UP000799439"/>
    </source>
</evidence>
<feature type="transmembrane region" description="Helical" evidence="1">
    <location>
        <begin position="254"/>
        <end position="275"/>
    </location>
</feature>
<keyword evidence="3" id="KW-1185">Reference proteome</keyword>
<feature type="transmembrane region" description="Helical" evidence="1">
    <location>
        <begin position="218"/>
        <end position="242"/>
    </location>
</feature>